<gene>
    <name evidence="3" type="ORF">JOF53_000649</name>
</gene>
<protein>
    <recommendedName>
        <fullName evidence="5">Chromosome segregation protein SMC</fullName>
    </recommendedName>
</protein>
<evidence type="ECO:0008006" key="5">
    <source>
        <dbReference type="Google" id="ProtNLM"/>
    </source>
</evidence>
<organism evidence="3 4">
    <name type="scientific">Crossiella equi</name>
    <dbReference type="NCBI Taxonomy" id="130796"/>
    <lineage>
        <taxon>Bacteria</taxon>
        <taxon>Bacillati</taxon>
        <taxon>Actinomycetota</taxon>
        <taxon>Actinomycetes</taxon>
        <taxon>Pseudonocardiales</taxon>
        <taxon>Pseudonocardiaceae</taxon>
        <taxon>Crossiella</taxon>
    </lineage>
</organism>
<dbReference type="EMBL" id="JAGIOO010000001">
    <property type="protein sequence ID" value="MBP2471777.1"/>
    <property type="molecule type" value="Genomic_DNA"/>
</dbReference>
<name>A0ABS5A6A5_9PSEU</name>
<accession>A0ABS5A6A5</accession>
<keyword evidence="4" id="KW-1185">Reference proteome</keyword>
<sequence length="410" mass="42400">MHRDFYRAAAPDEEPADDDSDVQRGREAVERAKKLLRADTATGRRTRVGLAALGGIGALAATAPVIAAVQQQPEVPVPDVAPAPSTPAQQAIPAAPMVAELAKSEERIWSLEKAVEATEKALRGGARPAAELEKDKSTVEALRKDAGAAVALTNDLLPALDVLGDEDATRRGHAARDQATALSARADAAWEGHQHAVVRARDAQRAAEAKAVAVTTRRAVDAAEGAVRKATSSLAQVRAQLDGRTPALQVEPALDAATRAVEEAGKLAEKAEQTSAGGRPQVTTVETAVQRARQELGELRAALDQAHETERLERARAASRTAAEAVRLARQAHGCGSHVGAGSGRRAGAVARRARTPPRRGANPPGGRARRAVGGGTRGRGGEAGRARAGPASGDRGAGATSCGASRSHR</sequence>
<evidence type="ECO:0000313" key="3">
    <source>
        <dbReference type="EMBL" id="MBP2471777.1"/>
    </source>
</evidence>
<evidence type="ECO:0000313" key="4">
    <source>
        <dbReference type="Proteomes" id="UP001519363"/>
    </source>
</evidence>
<feature type="compositionally biased region" description="Acidic residues" evidence="2">
    <location>
        <begin position="11"/>
        <end position="20"/>
    </location>
</feature>
<dbReference type="Proteomes" id="UP001519363">
    <property type="component" value="Unassembled WGS sequence"/>
</dbReference>
<reference evidence="3 4" key="1">
    <citation type="submission" date="2021-03" db="EMBL/GenBank/DDBJ databases">
        <title>Sequencing the genomes of 1000 actinobacteria strains.</title>
        <authorList>
            <person name="Klenk H.-P."/>
        </authorList>
    </citation>
    <scope>NUCLEOTIDE SEQUENCE [LARGE SCALE GENOMIC DNA]</scope>
    <source>
        <strain evidence="3 4">DSM 44580</strain>
    </source>
</reference>
<keyword evidence="1" id="KW-0175">Coiled coil</keyword>
<dbReference type="RefSeq" id="WP_245372671.1">
    <property type="nucleotide sequence ID" value="NZ_JAGIOO010000001.1"/>
</dbReference>
<feature type="coiled-coil region" evidence="1">
    <location>
        <begin position="254"/>
        <end position="309"/>
    </location>
</feature>
<proteinExistence type="predicted"/>
<feature type="compositionally biased region" description="Low complexity" evidence="2">
    <location>
        <begin position="387"/>
        <end position="400"/>
    </location>
</feature>
<feature type="region of interest" description="Disordered" evidence="2">
    <location>
        <begin position="1"/>
        <end position="24"/>
    </location>
</feature>
<comment type="caution">
    <text evidence="3">The sequence shown here is derived from an EMBL/GenBank/DDBJ whole genome shotgun (WGS) entry which is preliminary data.</text>
</comment>
<evidence type="ECO:0000256" key="1">
    <source>
        <dbReference type="SAM" id="Coils"/>
    </source>
</evidence>
<feature type="region of interest" description="Disordered" evidence="2">
    <location>
        <begin position="335"/>
        <end position="410"/>
    </location>
</feature>
<evidence type="ECO:0000256" key="2">
    <source>
        <dbReference type="SAM" id="MobiDB-lite"/>
    </source>
</evidence>